<comment type="caution">
    <text evidence="2">The sequence shown here is derived from an EMBL/GenBank/DDBJ whole genome shotgun (WGS) entry which is preliminary data.</text>
</comment>
<gene>
    <name evidence="2" type="ORF">GCM10009547_14820</name>
</gene>
<evidence type="ECO:0000256" key="1">
    <source>
        <dbReference type="SAM" id="Phobius"/>
    </source>
</evidence>
<reference evidence="2 3" key="1">
    <citation type="journal article" date="2019" name="Int. J. Syst. Evol. Microbiol.">
        <title>The Global Catalogue of Microorganisms (GCM) 10K type strain sequencing project: providing services to taxonomists for standard genome sequencing and annotation.</title>
        <authorList>
            <consortium name="The Broad Institute Genomics Platform"/>
            <consortium name="The Broad Institute Genome Sequencing Center for Infectious Disease"/>
            <person name="Wu L."/>
            <person name="Ma J."/>
        </authorList>
    </citation>
    <scope>NUCLEOTIDE SEQUENCE [LARGE SCALE GENOMIC DNA]</scope>
    <source>
        <strain evidence="2 3">JCM 10671</strain>
    </source>
</reference>
<evidence type="ECO:0008006" key="4">
    <source>
        <dbReference type="Google" id="ProtNLM"/>
    </source>
</evidence>
<feature type="transmembrane region" description="Helical" evidence="1">
    <location>
        <begin position="37"/>
        <end position="56"/>
    </location>
</feature>
<dbReference type="RefSeq" id="WP_344603180.1">
    <property type="nucleotide sequence ID" value="NZ_BAAAHE010000010.1"/>
</dbReference>
<organism evidence="2 3">
    <name type="scientific">Sporichthya brevicatena</name>
    <dbReference type="NCBI Taxonomy" id="171442"/>
    <lineage>
        <taxon>Bacteria</taxon>
        <taxon>Bacillati</taxon>
        <taxon>Actinomycetota</taxon>
        <taxon>Actinomycetes</taxon>
        <taxon>Sporichthyales</taxon>
        <taxon>Sporichthyaceae</taxon>
        <taxon>Sporichthya</taxon>
    </lineage>
</organism>
<proteinExistence type="predicted"/>
<evidence type="ECO:0000313" key="3">
    <source>
        <dbReference type="Proteomes" id="UP001500957"/>
    </source>
</evidence>
<accession>A0ABN1GLH0</accession>
<dbReference type="Proteomes" id="UP001500957">
    <property type="component" value="Unassembled WGS sequence"/>
</dbReference>
<keyword evidence="3" id="KW-1185">Reference proteome</keyword>
<evidence type="ECO:0000313" key="2">
    <source>
        <dbReference type="EMBL" id="GAA0613970.1"/>
    </source>
</evidence>
<dbReference type="EMBL" id="BAAAHE010000010">
    <property type="protein sequence ID" value="GAA0613970.1"/>
    <property type="molecule type" value="Genomic_DNA"/>
</dbReference>
<keyword evidence="1" id="KW-0472">Membrane</keyword>
<feature type="transmembrane region" description="Helical" evidence="1">
    <location>
        <begin position="68"/>
        <end position="86"/>
    </location>
</feature>
<keyword evidence="1" id="KW-0812">Transmembrane</keyword>
<protein>
    <recommendedName>
        <fullName evidence="4">Integral membrane protein</fullName>
    </recommendedName>
</protein>
<sequence>MDALRAILLVLHVGGMAVLLGGFLLEVMSGNRRFSPVIFHTAGIQFLTGLALVGVNEADDRDLNHTKVAVKLLVALTVVGLTHALRKKDPLPAPAFFAAFALAAANAVIAYSWT</sequence>
<keyword evidence="1" id="KW-1133">Transmembrane helix</keyword>
<feature type="transmembrane region" description="Helical" evidence="1">
    <location>
        <begin position="6"/>
        <end position="25"/>
    </location>
</feature>
<name>A0ABN1GLH0_9ACTN</name>
<feature type="transmembrane region" description="Helical" evidence="1">
    <location>
        <begin position="93"/>
        <end position="113"/>
    </location>
</feature>